<dbReference type="Proteomes" id="UP000238350">
    <property type="component" value="Unassembled WGS sequence"/>
</dbReference>
<proteinExistence type="predicted"/>
<dbReference type="OrthoDB" id="10253744at2759"/>
<sequence>MSFIKRVVNKLQNDDTCEIGSEFETANLSDEDCGGCPSKYPSSLKIDEDSKLLNSAPKPALQILVATGEKDWLRDISDEKTSWGRVCNALSKSSDALQTAAGGPVRVNGTDLEFDSDDGHVVSIILLPQFVRIETTAKTVVDEVLQVLTAGKRKDLPNNALVLKDKGYVMICSHGKRDKRCSVTAPILRKELEIELRHEGLYRDPYDDEPAGIRVVYCNHVGGHKFAANCFVYLEDGTVVLMARVKPEHAKSIVQKTILRGVVFPEITRNCAKLKSCEW</sequence>
<dbReference type="InterPro" id="IPR009737">
    <property type="entry name" value="Aim32/Apd1-like"/>
</dbReference>
<keyword evidence="2" id="KW-1185">Reference proteome</keyword>
<dbReference type="AlphaFoldDB" id="A0A2T0FEP3"/>
<accession>A0A2T0FEP3</accession>
<dbReference type="EMBL" id="NDIQ01000001">
    <property type="protein sequence ID" value="PRT53429.1"/>
    <property type="molecule type" value="Genomic_DNA"/>
</dbReference>
<evidence type="ECO:0000313" key="1">
    <source>
        <dbReference type="EMBL" id="PRT53429.1"/>
    </source>
</evidence>
<dbReference type="RefSeq" id="XP_024663375.1">
    <property type="nucleotide sequence ID" value="XM_024807607.1"/>
</dbReference>
<evidence type="ECO:0000313" key="2">
    <source>
        <dbReference type="Proteomes" id="UP000238350"/>
    </source>
</evidence>
<dbReference type="STRING" id="45607.A0A2T0FEP3"/>
<dbReference type="PANTHER" id="PTHR31902:SF14">
    <property type="entry name" value="ACTIN PATCHES DISTAL PROTEIN 1"/>
    <property type="match status" value="1"/>
</dbReference>
<dbReference type="SUPFAM" id="SSF52833">
    <property type="entry name" value="Thioredoxin-like"/>
    <property type="match status" value="1"/>
</dbReference>
<comment type="caution">
    <text evidence="1">The sequence shown here is derived from an EMBL/GenBank/DDBJ whole genome shotgun (WGS) entry which is preliminary data.</text>
</comment>
<name>A0A2T0FEP3_9ASCO</name>
<organism evidence="1 2">
    <name type="scientific">Wickerhamiella sorbophila</name>
    <dbReference type="NCBI Taxonomy" id="45607"/>
    <lineage>
        <taxon>Eukaryota</taxon>
        <taxon>Fungi</taxon>
        <taxon>Dikarya</taxon>
        <taxon>Ascomycota</taxon>
        <taxon>Saccharomycotina</taxon>
        <taxon>Dipodascomycetes</taxon>
        <taxon>Dipodascales</taxon>
        <taxon>Trichomonascaceae</taxon>
        <taxon>Wickerhamiella</taxon>
    </lineage>
</organism>
<dbReference type="InterPro" id="IPR036249">
    <property type="entry name" value="Thioredoxin-like_sf"/>
</dbReference>
<gene>
    <name evidence="1" type="ORF">B9G98_01049</name>
</gene>
<reference evidence="1 2" key="1">
    <citation type="submission" date="2017-04" db="EMBL/GenBank/DDBJ databases">
        <title>Genome sequencing of [Candida] sorbophila.</title>
        <authorList>
            <person name="Ahn J.O."/>
        </authorList>
    </citation>
    <scope>NUCLEOTIDE SEQUENCE [LARGE SCALE GENOMIC DNA]</scope>
    <source>
        <strain evidence="1 2">DS02</strain>
    </source>
</reference>
<dbReference type="GeneID" id="36514798"/>
<dbReference type="PANTHER" id="PTHR31902">
    <property type="entry name" value="ACTIN PATCHES DISTAL PROTEIN 1"/>
    <property type="match status" value="1"/>
</dbReference>
<dbReference type="Pfam" id="PF06999">
    <property type="entry name" value="Suc_Fer-like"/>
    <property type="match status" value="1"/>
</dbReference>
<protein>
    <submittedName>
        <fullName evidence="1">Actin patches distal protein 1</fullName>
    </submittedName>
</protein>
<dbReference type="Gene3D" id="3.40.30.10">
    <property type="entry name" value="Glutaredoxin"/>
    <property type="match status" value="1"/>
</dbReference>
<dbReference type="CDD" id="cd03062">
    <property type="entry name" value="TRX_Fd_Sucrase"/>
    <property type="match status" value="1"/>
</dbReference>